<organism evidence="2 3">
    <name type="scientific">Cryomyces antarcticus</name>
    <dbReference type="NCBI Taxonomy" id="329879"/>
    <lineage>
        <taxon>Eukaryota</taxon>
        <taxon>Fungi</taxon>
        <taxon>Dikarya</taxon>
        <taxon>Ascomycota</taxon>
        <taxon>Pezizomycotina</taxon>
        <taxon>Dothideomycetes</taxon>
        <taxon>Dothideomycetes incertae sedis</taxon>
        <taxon>Cryomyces</taxon>
    </lineage>
</organism>
<evidence type="ECO:0000256" key="1">
    <source>
        <dbReference type="SAM" id="MobiDB-lite"/>
    </source>
</evidence>
<feature type="region of interest" description="Disordered" evidence="1">
    <location>
        <begin position="1"/>
        <end position="44"/>
    </location>
</feature>
<keyword evidence="3" id="KW-1185">Reference proteome</keyword>
<evidence type="ECO:0000313" key="3">
    <source>
        <dbReference type="Proteomes" id="UP001357485"/>
    </source>
</evidence>
<dbReference type="Proteomes" id="UP001357485">
    <property type="component" value="Unassembled WGS sequence"/>
</dbReference>
<gene>
    <name evidence="2" type="ORF">LTR16_005797</name>
</gene>
<feature type="region of interest" description="Disordered" evidence="1">
    <location>
        <begin position="161"/>
        <end position="236"/>
    </location>
</feature>
<feature type="non-terminal residue" evidence="2">
    <location>
        <position position="299"/>
    </location>
</feature>
<name>A0ABR0LM77_9PEZI</name>
<protein>
    <submittedName>
        <fullName evidence="2">Uncharacterized protein</fullName>
    </submittedName>
</protein>
<feature type="compositionally biased region" description="Polar residues" evidence="1">
    <location>
        <begin position="29"/>
        <end position="38"/>
    </location>
</feature>
<feature type="compositionally biased region" description="Basic and acidic residues" evidence="1">
    <location>
        <begin position="167"/>
        <end position="177"/>
    </location>
</feature>
<comment type="caution">
    <text evidence="2">The sequence shown here is derived from an EMBL/GenBank/DDBJ whole genome shotgun (WGS) entry which is preliminary data.</text>
</comment>
<evidence type="ECO:0000313" key="2">
    <source>
        <dbReference type="EMBL" id="KAK5200542.1"/>
    </source>
</evidence>
<reference evidence="2 3" key="1">
    <citation type="submission" date="2023-08" db="EMBL/GenBank/DDBJ databases">
        <title>Black Yeasts Isolated from many extreme environments.</title>
        <authorList>
            <person name="Coleine C."/>
            <person name="Stajich J.E."/>
            <person name="Selbmann L."/>
        </authorList>
    </citation>
    <scope>NUCLEOTIDE SEQUENCE [LARGE SCALE GENOMIC DNA]</scope>
    <source>
        <strain evidence="2 3">CCFEE 536</strain>
    </source>
</reference>
<feature type="compositionally biased region" description="Low complexity" evidence="1">
    <location>
        <begin position="181"/>
        <end position="204"/>
    </location>
</feature>
<dbReference type="EMBL" id="JAVRRA010017397">
    <property type="protein sequence ID" value="KAK5200542.1"/>
    <property type="molecule type" value="Genomic_DNA"/>
</dbReference>
<proteinExistence type="predicted"/>
<accession>A0ABR0LM77</accession>
<sequence>MPPNHLVCSNARSPPSSPLKVRKRRDNKSSQSDLNYAFTNGAPKANHFPSHVHAAAGKENVSSVLMDHQRILPPPSSSSRPSLNLPRVRLEDGISAGSMYERPSTAMGTLGGPLSDGPPALQRHQTVGKRVLSKVVGGFTNRTRSQQDIRQTEGNLLRRISGKGKRSAGDEAARSRSMDIPVSPSSTTSSFVTVSSLPPTSTTPAEIPRTAHKGHSISPVKTPWTVRKPTMAPSKPPVLSVPPSLLGVDLRVTPEVLLLDVAAEKSIWVAVEVEDSINTPLPATNLSTGLDVVVIVDNS</sequence>